<dbReference type="Gene3D" id="3.20.20.80">
    <property type="entry name" value="Glycosidases"/>
    <property type="match status" value="2"/>
</dbReference>
<comment type="caution">
    <text evidence="2">The sequence shown here is derived from an EMBL/GenBank/DDBJ whole genome shotgun (WGS) entry which is preliminary data.</text>
</comment>
<dbReference type="GO" id="GO:0004556">
    <property type="term" value="F:alpha-amylase activity"/>
    <property type="evidence" value="ECO:0007669"/>
    <property type="project" value="TreeGrafter"/>
</dbReference>
<dbReference type="InterPro" id="IPR006047">
    <property type="entry name" value="GH13_cat_dom"/>
</dbReference>
<accession>A0A9D9N917</accession>
<sequence length="525" mass="58569">MVKRIIYQMLPRYFGNVNGNCRPSGSLDENGCGKFSDITPAILERLRDELKITDIWYTGVLDHATTVSFPGKPSSSVAVVKGRAGSPYAVRDYFDIAPYLADNPEQRFEEFKELVKRTHEAGLKAIIDFVPNHVAREYASSYAAKERNLGADDDPSLGENDLNDFIYLPGEHLHLPECVPGYDDYHEYPAKVTGNNCYSAYPSVNDWYDTVKLNYGSRHTGTWDKMAEIISFWAAAGIDGFRCDMVEMVPVAFFAWLIPKVKTEAGRDISFIAEVYGMSRYKEYSDAGFDLLYDKSGLYDTLRGICTSVMPASGITRNWQMLGELQPKMLNFLENHDEQRIASGFFCGDARKSYAALYVSLMFNDAAFMIYSGQEYGERGMDEEGFSGRDGRSTIYDFWSVGSLRRALTGQSTGEENAVYEKYVSLLASLAASKALSHGKTFDLCYANYGNPGFDPGRHFAFLKYCPGELKLVAANFSGLDTEMAIRIPAHAFEYFSIPETPGLNSKTPVCIKTGAWDGAISDLI</sequence>
<dbReference type="InterPro" id="IPR017853">
    <property type="entry name" value="GH"/>
</dbReference>
<organism evidence="2 3">
    <name type="scientific">Candidatus Merdivivens pullistercoris</name>
    <dbReference type="NCBI Taxonomy" id="2840873"/>
    <lineage>
        <taxon>Bacteria</taxon>
        <taxon>Pseudomonadati</taxon>
        <taxon>Bacteroidota</taxon>
        <taxon>Bacteroidia</taxon>
        <taxon>Bacteroidales</taxon>
        <taxon>Muribaculaceae</taxon>
        <taxon>Muribaculaceae incertae sedis</taxon>
        <taxon>Candidatus Merdivivens</taxon>
    </lineage>
</organism>
<evidence type="ECO:0000313" key="3">
    <source>
        <dbReference type="Proteomes" id="UP000823597"/>
    </source>
</evidence>
<dbReference type="Proteomes" id="UP000823597">
    <property type="component" value="Unassembled WGS sequence"/>
</dbReference>
<dbReference type="EMBL" id="JADIME010000010">
    <property type="protein sequence ID" value="MBO8464525.1"/>
    <property type="molecule type" value="Genomic_DNA"/>
</dbReference>
<dbReference type="AlphaFoldDB" id="A0A9D9N917"/>
<reference evidence="2" key="1">
    <citation type="submission" date="2020-10" db="EMBL/GenBank/DDBJ databases">
        <authorList>
            <person name="Gilroy R."/>
        </authorList>
    </citation>
    <scope>NUCLEOTIDE SEQUENCE</scope>
    <source>
        <strain evidence="2">10037</strain>
    </source>
</reference>
<dbReference type="Pfam" id="PF00128">
    <property type="entry name" value="Alpha-amylase"/>
    <property type="match status" value="1"/>
</dbReference>
<reference evidence="2" key="2">
    <citation type="journal article" date="2021" name="PeerJ">
        <title>Extensive microbial diversity within the chicken gut microbiome revealed by metagenomics and culture.</title>
        <authorList>
            <person name="Gilroy R."/>
            <person name="Ravi A."/>
            <person name="Getino M."/>
            <person name="Pursley I."/>
            <person name="Horton D.L."/>
            <person name="Alikhan N.F."/>
            <person name="Baker D."/>
            <person name="Gharbi K."/>
            <person name="Hall N."/>
            <person name="Watson M."/>
            <person name="Adriaenssens E.M."/>
            <person name="Foster-Nyarko E."/>
            <person name="Jarju S."/>
            <person name="Secka A."/>
            <person name="Antonio M."/>
            <person name="Oren A."/>
            <person name="Chaudhuri R.R."/>
            <person name="La Ragione R."/>
            <person name="Hildebrand F."/>
            <person name="Pallen M.J."/>
        </authorList>
    </citation>
    <scope>NUCLEOTIDE SEQUENCE</scope>
    <source>
        <strain evidence="2">10037</strain>
    </source>
</reference>
<dbReference type="PANTHER" id="PTHR10357">
    <property type="entry name" value="ALPHA-AMYLASE FAMILY MEMBER"/>
    <property type="match status" value="1"/>
</dbReference>
<feature type="domain" description="Glycosyl hydrolase family 13 catalytic" evidence="1">
    <location>
        <begin position="8"/>
        <end position="405"/>
    </location>
</feature>
<dbReference type="GO" id="GO:0009313">
    <property type="term" value="P:oligosaccharide catabolic process"/>
    <property type="evidence" value="ECO:0007669"/>
    <property type="project" value="TreeGrafter"/>
</dbReference>
<evidence type="ECO:0000259" key="1">
    <source>
        <dbReference type="SMART" id="SM00642"/>
    </source>
</evidence>
<dbReference type="SMART" id="SM00642">
    <property type="entry name" value="Aamy"/>
    <property type="match status" value="1"/>
</dbReference>
<proteinExistence type="predicted"/>
<dbReference type="PANTHER" id="PTHR10357:SF205">
    <property type="entry name" value="O-GLYCOSYL HYDROLASE FAMILY 13"/>
    <property type="match status" value="1"/>
</dbReference>
<protein>
    <submittedName>
        <fullName evidence="2">Alpha-amylase</fullName>
    </submittedName>
</protein>
<gene>
    <name evidence="2" type="ORF">IAB93_00835</name>
</gene>
<name>A0A9D9N917_9BACT</name>
<evidence type="ECO:0000313" key="2">
    <source>
        <dbReference type="EMBL" id="MBO8464525.1"/>
    </source>
</evidence>
<dbReference type="SUPFAM" id="SSF51445">
    <property type="entry name" value="(Trans)glycosidases"/>
    <property type="match status" value="1"/>
</dbReference>